<feature type="compositionally biased region" description="Polar residues" evidence="1">
    <location>
        <begin position="494"/>
        <end position="524"/>
    </location>
</feature>
<evidence type="ECO:0000256" key="1">
    <source>
        <dbReference type="SAM" id="MobiDB-lite"/>
    </source>
</evidence>
<accession>A0AAN7D586</accession>
<dbReference type="EMBL" id="JASEJX010000033">
    <property type="protein sequence ID" value="KAK4510687.1"/>
    <property type="molecule type" value="Genomic_DNA"/>
</dbReference>
<dbReference type="GeneID" id="89948805"/>
<dbReference type="InterPro" id="IPR026053">
    <property type="entry name" value="HPS1"/>
</dbReference>
<dbReference type="PANTHER" id="PTHR12761">
    <property type="entry name" value="HERMANSKY-PUDLAK SYNDROME PROTEIN 1"/>
    <property type="match status" value="1"/>
</dbReference>
<evidence type="ECO:0000259" key="2">
    <source>
        <dbReference type="Pfam" id="PF19036"/>
    </source>
</evidence>
<organism evidence="3 4">
    <name type="scientific">Mucor velutinosus</name>
    <dbReference type="NCBI Taxonomy" id="708070"/>
    <lineage>
        <taxon>Eukaryota</taxon>
        <taxon>Fungi</taxon>
        <taxon>Fungi incertae sedis</taxon>
        <taxon>Mucoromycota</taxon>
        <taxon>Mucoromycotina</taxon>
        <taxon>Mucoromycetes</taxon>
        <taxon>Mucorales</taxon>
        <taxon>Mucorineae</taxon>
        <taxon>Mucoraceae</taxon>
        <taxon>Mucor</taxon>
    </lineage>
</organism>
<feature type="compositionally biased region" description="Low complexity" evidence="1">
    <location>
        <begin position="482"/>
        <end position="493"/>
    </location>
</feature>
<dbReference type="PANTHER" id="PTHR12761:SF1">
    <property type="entry name" value="BLOC-3 COMPLEX MEMBER HPS1"/>
    <property type="match status" value="1"/>
</dbReference>
<feature type="compositionally biased region" description="Polar residues" evidence="1">
    <location>
        <begin position="472"/>
        <end position="481"/>
    </location>
</feature>
<evidence type="ECO:0000313" key="4">
    <source>
        <dbReference type="Proteomes" id="UP001304243"/>
    </source>
</evidence>
<dbReference type="Pfam" id="PF19036">
    <property type="entry name" value="Fuz_longin_1"/>
    <property type="match status" value="1"/>
</dbReference>
<gene>
    <name evidence="3" type="ORF">ATC70_005119</name>
</gene>
<feature type="region of interest" description="Disordered" evidence="1">
    <location>
        <begin position="472"/>
        <end position="528"/>
    </location>
</feature>
<keyword evidence="4" id="KW-1185">Reference proteome</keyword>
<name>A0AAN7D586_9FUNG</name>
<dbReference type="GO" id="GO:0016192">
    <property type="term" value="P:vesicle-mediated transport"/>
    <property type="evidence" value="ECO:0007669"/>
    <property type="project" value="InterPro"/>
</dbReference>
<sequence length="782" mass="88150">MITYFIINKLGTVVYQSTNTKKHLSSNTATANESQRIRYLPLLVIKDLIKANLNDVVQYIKVGNKTVAFREQQNLLYIACTKRHNIPISLLQQHLRVMHSFIKFHYGPHWCLHIQGSSNSTNYNRNSSMKSLTSSDLNACLSLLPFLCGKLSMRSCDSLCFSEQVQVSDDLRCRLMESMMNCCNSAFVHQHTHQHGHHQHHHRNSFFSSATASSSRTTNRPTSIFDYHHSQDSSNSSSVVSTMTTTWSYCYLFAREKLVTQCHNSSTIENNDLPDEFIYFLKLVVSQFMQEKQESGNYYLNHIRTTTLPQNISNSPSSTDTTVIAHSNTTNTTITTNTTGKTLNNNTTTTTAASPTSTKSETSASNTTNSSSQPSSLAYVYDANSSSAPFKIREKSASSVTVVSSDSSVSYWSNPLTNSSSIQAHHLVAPMKAMEIDRIPANVLQPQHHNPQLQQSMIADILNADDTTNNMSFLSSSVPSESTTATSNTTATTYSQQRNPFQRVSSAPSSPTHRSRSQSVSTTAGGEDSSLKHLLTNLINGETSYLDQTEDVKLVRRWVKLDGHIYLANFLLILISDGLCAVVVCKDDPDKHPTNTNTKMPPTSTKSTWKPTSLQVKRFKASLKSCLSDFTTFLLTKEATHFTNLSFAVTYPGLVHFVHFDRGIMTAPCLVDLNDLDKNHELLHEVYGKYNAAITDRCKWVWPNEPTLKKLCNEMIHLGLCYRQDPHRSRVLQESNDREYYFLYQKTKHQELLAIYFSIIPPNRLWSMHQKLFNDISQRVQI</sequence>
<feature type="domain" description="FUZ/MON1/HPS1 first Longin" evidence="2">
    <location>
        <begin position="3"/>
        <end position="115"/>
    </location>
</feature>
<dbReference type="RefSeq" id="XP_064677353.1">
    <property type="nucleotide sequence ID" value="XM_064824417.1"/>
</dbReference>
<protein>
    <recommendedName>
        <fullName evidence="2">FUZ/MON1/HPS1 first Longin domain-containing protein</fullName>
    </recommendedName>
</protein>
<dbReference type="AlphaFoldDB" id="A0AAN7D586"/>
<comment type="caution">
    <text evidence="3">The sequence shown here is derived from an EMBL/GenBank/DDBJ whole genome shotgun (WGS) entry which is preliminary data.</text>
</comment>
<dbReference type="GO" id="GO:0005085">
    <property type="term" value="F:guanyl-nucleotide exchange factor activity"/>
    <property type="evidence" value="ECO:0007669"/>
    <property type="project" value="TreeGrafter"/>
</dbReference>
<reference evidence="3 4" key="1">
    <citation type="submission" date="2022-11" db="EMBL/GenBank/DDBJ databases">
        <title>Mucor velutinosus strain NIH1002 WGS.</title>
        <authorList>
            <person name="Subramanian P."/>
            <person name="Mullikin J.C."/>
            <person name="Segre J.A."/>
            <person name="Zelazny A.M."/>
        </authorList>
    </citation>
    <scope>NUCLEOTIDE SEQUENCE [LARGE SCALE GENOMIC DNA]</scope>
    <source>
        <strain evidence="3 4">NIH1002</strain>
    </source>
</reference>
<dbReference type="InterPro" id="IPR043972">
    <property type="entry name" value="FUZ/MON1/HPS1_longin_1"/>
</dbReference>
<dbReference type="GO" id="GO:0031085">
    <property type="term" value="C:BLOC-3 complex"/>
    <property type="evidence" value="ECO:0007669"/>
    <property type="project" value="TreeGrafter"/>
</dbReference>
<feature type="region of interest" description="Disordered" evidence="1">
    <location>
        <begin position="331"/>
        <end position="375"/>
    </location>
</feature>
<proteinExistence type="predicted"/>
<dbReference type="Proteomes" id="UP001304243">
    <property type="component" value="Unassembled WGS sequence"/>
</dbReference>
<evidence type="ECO:0000313" key="3">
    <source>
        <dbReference type="EMBL" id="KAK4510687.1"/>
    </source>
</evidence>